<dbReference type="SUPFAM" id="SSF52540">
    <property type="entry name" value="P-loop containing nucleoside triphosphate hydrolases"/>
    <property type="match status" value="1"/>
</dbReference>
<dbReference type="Gene3D" id="3.40.50.300">
    <property type="entry name" value="P-loop containing nucleotide triphosphate hydrolases"/>
    <property type="match status" value="1"/>
</dbReference>
<dbReference type="AlphaFoldDB" id="X0YWK0"/>
<dbReference type="InterPro" id="IPR008571">
    <property type="entry name" value="HerA-like"/>
</dbReference>
<reference evidence="2" key="1">
    <citation type="journal article" date="2014" name="Front. Microbiol.">
        <title>High frequency of phylogenetically diverse reductive dehalogenase-homologous genes in deep subseafloor sedimentary metagenomes.</title>
        <authorList>
            <person name="Kawai M."/>
            <person name="Futagami T."/>
            <person name="Toyoda A."/>
            <person name="Takaki Y."/>
            <person name="Nishi S."/>
            <person name="Hori S."/>
            <person name="Arai W."/>
            <person name="Tsubouchi T."/>
            <person name="Morono Y."/>
            <person name="Uchiyama I."/>
            <person name="Ito T."/>
            <person name="Fujiyama A."/>
            <person name="Inagaki F."/>
            <person name="Takami H."/>
        </authorList>
    </citation>
    <scope>NUCLEOTIDE SEQUENCE</scope>
    <source>
        <strain evidence="2">Expedition CK06-06</strain>
    </source>
</reference>
<comment type="caution">
    <text evidence="2">The sequence shown here is derived from an EMBL/GenBank/DDBJ whole genome shotgun (WGS) entry which is preliminary data.</text>
</comment>
<name>X0YWK0_9ZZZZ</name>
<feature type="non-terminal residue" evidence="2">
    <location>
        <position position="1"/>
    </location>
</feature>
<dbReference type="EMBL" id="BARS01043611">
    <property type="protein sequence ID" value="GAG40951.1"/>
    <property type="molecule type" value="Genomic_DNA"/>
</dbReference>
<sequence length="132" mass="14463">VLSQCNSFIIMRMSNPADQAYISKVVSEQFSGLVGTLAQLRPGEAYAVGEAVPMPMRTQIYLTKQAPDSGDANFFAEKAAEGESKDISTIVEAWWRQERPTWSGRKESSGSTDPAGRAREYEEVIAKEEVGA</sequence>
<gene>
    <name evidence="2" type="ORF">S01H1_65996</name>
</gene>
<organism evidence="2">
    <name type="scientific">marine sediment metagenome</name>
    <dbReference type="NCBI Taxonomy" id="412755"/>
    <lineage>
        <taxon>unclassified sequences</taxon>
        <taxon>metagenomes</taxon>
        <taxon>ecological metagenomes</taxon>
    </lineage>
</organism>
<accession>X0YWK0</accession>
<evidence type="ECO:0000313" key="2">
    <source>
        <dbReference type="EMBL" id="GAG40951.1"/>
    </source>
</evidence>
<protein>
    <submittedName>
        <fullName evidence="2">Uncharacterized protein</fullName>
    </submittedName>
</protein>
<evidence type="ECO:0000256" key="1">
    <source>
        <dbReference type="SAM" id="MobiDB-lite"/>
    </source>
</evidence>
<dbReference type="InterPro" id="IPR027417">
    <property type="entry name" value="P-loop_NTPase"/>
</dbReference>
<dbReference type="PANTHER" id="PTHR42957">
    <property type="entry name" value="HELICASE MJ1565-RELATED"/>
    <property type="match status" value="1"/>
</dbReference>
<feature type="compositionally biased region" description="Basic and acidic residues" evidence="1">
    <location>
        <begin position="116"/>
        <end position="132"/>
    </location>
</feature>
<dbReference type="PANTHER" id="PTHR42957:SF1">
    <property type="entry name" value="HELICASE MJ1565-RELATED"/>
    <property type="match status" value="1"/>
</dbReference>
<proteinExistence type="predicted"/>
<feature type="region of interest" description="Disordered" evidence="1">
    <location>
        <begin position="100"/>
        <end position="132"/>
    </location>
</feature>